<reference evidence="3 4" key="1">
    <citation type="submission" date="2020-12" db="EMBL/GenBank/DDBJ databases">
        <title>HMF7856_wgs.fasta genome submission.</title>
        <authorList>
            <person name="Kang H."/>
            <person name="Kim H."/>
            <person name="Joh K."/>
        </authorList>
    </citation>
    <scope>NUCLEOTIDE SEQUENCE [LARGE SCALE GENOMIC DNA]</scope>
    <source>
        <strain evidence="3 4">HMF7856</strain>
    </source>
</reference>
<dbReference type="EMBL" id="CP066775">
    <property type="protein sequence ID" value="QQL51110.1"/>
    <property type="molecule type" value="Genomic_DNA"/>
</dbReference>
<dbReference type="InterPro" id="IPR036956">
    <property type="entry name" value="Impact_N_sf"/>
</dbReference>
<protein>
    <submittedName>
        <fullName evidence="3">YigZ family protein</fullName>
    </submittedName>
</protein>
<organism evidence="3 4">
    <name type="scientific">Mucilaginibacter ginkgonis</name>
    <dbReference type="NCBI Taxonomy" id="2682091"/>
    <lineage>
        <taxon>Bacteria</taxon>
        <taxon>Pseudomonadati</taxon>
        <taxon>Bacteroidota</taxon>
        <taxon>Sphingobacteriia</taxon>
        <taxon>Sphingobacteriales</taxon>
        <taxon>Sphingobacteriaceae</taxon>
        <taxon>Mucilaginibacter</taxon>
    </lineage>
</organism>
<dbReference type="Proteomes" id="UP000429232">
    <property type="component" value="Chromosome"/>
</dbReference>
<dbReference type="Gene3D" id="3.30.230.30">
    <property type="entry name" value="Impact, N-terminal domain"/>
    <property type="match status" value="1"/>
</dbReference>
<dbReference type="RefSeq" id="WP_157523684.1">
    <property type="nucleotide sequence ID" value="NZ_CP066775.1"/>
</dbReference>
<proteinExistence type="inferred from homology"/>
<dbReference type="PANTHER" id="PTHR16301:SF20">
    <property type="entry name" value="IMPACT FAMILY MEMBER YIGZ"/>
    <property type="match status" value="1"/>
</dbReference>
<sequence>MLFDDSYKTVAAAAEGVYNVSGSKFIAYVIPLDSEAGIKPAVAKIKELQPGASHYCWACKFVNEQSNGRVNDDGEPAGSAGRPILNLILSKQLNNVLIVVVRYFGGTLLGIPGLVAAYKTAAQNALVNARMVKEVFRDFYQVEFDYANLNEVMRLIKDEDLGVTEKSIDNRCVLTVGIPKLKVEAVLSRLDNASLKVVYLYSK</sequence>
<dbReference type="InterPro" id="IPR020568">
    <property type="entry name" value="Ribosomal_Su5_D2-typ_SF"/>
</dbReference>
<dbReference type="AlphaFoldDB" id="A0A6I4HWM6"/>
<evidence type="ECO:0000259" key="2">
    <source>
        <dbReference type="Pfam" id="PF01205"/>
    </source>
</evidence>
<dbReference type="InterPro" id="IPR023582">
    <property type="entry name" value="Impact"/>
</dbReference>
<dbReference type="Pfam" id="PF01205">
    <property type="entry name" value="Impact_N"/>
    <property type="match status" value="1"/>
</dbReference>
<comment type="similarity">
    <text evidence="1">Belongs to the IMPACT family.</text>
</comment>
<evidence type="ECO:0000313" key="3">
    <source>
        <dbReference type="EMBL" id="QQL51110.1"/>
    </source>
</evidence>
<dbReference type="PROSITE" id="PS00910">
    <property type="entry name" value="UPF0029"/>
    <property type="match status" value="1"/>
</dbReference>
<dbReference type="KEGG" id="mgik:GO620_006575"/>
<evidence type="ECO:0000313" key="4">
    <source>
        <dbReference type="Proteomes" id="UP000429232"/>
    </source>
</evidence>
<name>A0A6I4HWM6_9SPHI</name>
<dbReference type="SUPFAM" id="SSF54211">
    <property type="entry name" value="Ribosomal protein S5 domain 2-like"/>
    <property type="match status" value="1"/>
</dbReference>
<dbReference type="PANTHER" id="PTHR16301">
    <property type="entry name" value="IMPACT-RELATED"/>
    <property type="match status" value="1"/>
</dbReference>
<dbReference type="InterPro" id="IPR001498">
    <property type="entry name" value="Impact_N"/>
</dbReference>
<keyword evidence="4" id="KW-1185">Reference proteome</keyword>
<accession>A0A6I4HWM6</accession>
<dbReference type="GO" id="GO:0006446">
    <property type="term" value="P:regulation of translational initiation"/>
    <property type="evidence" value="ECO:0007669"/>
    <property type="project" value="TreeGrafter"/>
</dbReference>
<dbReference type="InterPro" id="IPR020569">
    <property type="entry name" value="UPF0029_Impact_CS"/>
</dbReference>
<feature type="domain" description="Impact N-terminal" evidence="2">
    <location>
        <begin position="22"/>
        <end position="126"/>
    </location>
</feature>
<gene>
    <name evidence="3" type="ORF">GO620_006575</name>
</gene>
<dbReference type="GO" id="GO:0005737">
    <property type="term" value="C:cytoplasm"/>
    <property type="evidence" value="ECO:0007669"/>
    <property type="project" value="TreeGrafter"/>
</dbReference>
<evidence type="ECO:0000256" key="1">
    <source>
        <dbReference type="ARBA" id="ARBA00007665"/>
    </source>
</evidence>